<dbReference type="PANTHER" id="PTHR45418">
    <property type="entry name" value="CANCER/TESTIS ANTIGEN 55"/>
    <property type="match status" value="1"/>
</dbReference>
<comment type="similarity">
    <text evidence="2">Belongs to the DNA2/NAM7 helicase family. SDE3 subfamily.</text>
</comment>
<evidence type="ECO:0000256" key="8">
    <source>
        <dbReference type="ARBA" id="ARBA00022840"/>
    </source>
</evidence>
<keyword evidence="6" id="KW-0378">Hydrolase</keyword>
<dbReference type="InterPro" id="IPR041677">
    <property type="entry name" value="DNA2/NAM7_AAA_11"/>
</dbReference>
<dbReference type="Pfam" id="PF21634">
    <property type="entry name" value="MOV-10_beta-barrel"/>
    <property type="match status" value="1"/>
</dbReference>
<dbReference type="GO" id="GO:0031047">
    <property type="term" value="P:regulatory ncRNA-mediated gene silencing"/>
    <property type="evidence" value="ECO:0007669"/>
    <property type="project" value="UniProtKB-KW"/>
</dbReference>
<dbReference type="SUPFAM" id="SSF52540">
    <property type="entry name" value="P-loop containing nucleoside triphosphate hydrolases"/>
    <property type="match status" value="1"/>
</dbReference>
<evidence type="ECO:0000256" key="2">
    <source>
        <dbReference type="ARBA" id="ARBA00005601"/>
    </source>
</evidence>
<dbReference type="GO" id="GO:0032574">
    <property type="term" value="F:5'-3' RNA helicase activity"/>
    <property type="evidence" value="ECO:0007669"/>
    <property type="project" value="InterPro"/>
</dbReference>
<dbReference type="Pfam" id="PF13087">
    <property type="entry name" value="AAA_12"/>
    <property type="match status" value="1"/>
</dbReference>
<dbReference type="Pfam" id="PF13086">
    <property type="entry name" value="AAA_11"/>
    <property type="match status" value="2"/>
</dbReference>
<dbReference type="InterPro" id="IPR049080">
    <property type="entry name" value="MOV-10-like_beta-barrel"/>
</dbReference>
<dbReference type="InterPro" id="IPR041679">
    <property type="entry name" value="DNA2/NAM7-like_C"/>
</dbReference>
<evidence type="ECO:0000256" key="10">
    <source>
        <dbReference type="ARBA" id="ARBA00023158"/>
    </source>
</evidence>
<evidence type="ECO:0000313" key="13">
    <source>
        <dbReference type="EMBL" id="KAJ3508690.1"/>
    </source>
</evidence>
<dbReference type="InterPro" id="IPR026122">
    <property type="entry name" value="MOV-10/SDE3_DEXXQ/H-box"/>
</dbReference>
<comment type="catalytic activity">
    <reaction evidence="11">
        <text>ATP + H2O = ADP + phosphate + H(+)</text>
        <dbReference type="Rhea" id="RHEA:13065"/>
        <dbReference type="ChEBI" id="CHEBI:15377"/>
        <dbReference type="ChEBI" id="CHEBI:15378"/>
        <dbReference type="ChEBI" id="CHEBI:30616"/>
        <dbReference type="ChEBI" id="CHEBI:43474"/>
        <dbReference type="ChEBI" id="CHEBI:456216"/>
        <dbReference type="EC" id="3.6.4.13"/>
    </reaction>
</comment>
<keyword evidence="14" id="KW-1185">Reference proteome</keyword>
<dbReference type="InterPro" id="IPR013087">
    <property type="entry name" value="Znf_C2H2_type"/>
</dbReference>
<keyword evidence="9" id="KW-0694">RNA-binding</keyword>
<dbReference type="Gene3D" id="3.40.50.300">
    <property type="entry name" value="P-loop containing nucleotide triphosphate hydrolases"/>
    <property type="match status" value="2"/>
</dbReference>
<gene>
    <name evidence="13" type="ORF">NLJ89_g5619</name>
</gene>
<dbReference type="GO" id="GO:0005524">
    <property type="term" value="F:ATP binding"/>
    <property type="evidence" value="ECO:0007669"/>
    <property type="project" value="UniProtKB-KW"/>
</dbReference>
<dbReference type="InterPro" id="IPR003604">
    <property type="entry name" value="Matrin/U1-like-C_Znf_C2H2"/>
</dbReference>
<evidence type="ECO:0000256" key="6">
    <source>
        <dbReference type="ARBA" id="ARBA00022801"/>
    </source>
</evidence>
<dbReference type="InterPro" id="IPR027417">
    <property type="entry name" value="P-loop_NTPase"/>
</dbReference>
<proteinExistence type="inferred from homology"/>
<dbReference type="GO" id="GO:0036464">
    <property type="term" value="C:cytoplasmic ribonucleoprotein granule"/>
    <property type="evidence" value="ECO:0007669"/>
    <property type="project" value="UniProtKB-SubCell"/>
</dbReference>
<evidence type="ECO:0000256" key="1">
    <source>
        <dbReference type="ARBA" id="ARBA00004331"/>
    </source>
</evidence>
<keyword evidence="4" id="KW-0963">Cytoplasm</keyword>
<evidence type="ECO:0000313" key="14">
    <source>
        <dbReference type="Proteomes" id="UP001148786"/>
    </source>
</evidence>
<reference evidence="13" key="1">
    <citation type="submission" date="2022-07" db="EMBL/GenBank/DDBJ databases">
        <title>Genome Sequence of Agrocybe chaxingu.</title>
        <authorList>
            <person name="Buettner E."/>
        </authorList>
    </citation>
    <scope>NUCLEOTIDE SEQUENCE</scope>
    <source>
        <strain evidence="13">MP-N11</strain>
    </source>
</reference>
<dbReference type="SUPFAM" id="SSF57667">
    <property type="entry name" value="beta-beta-alpha zinc fingers"/>
    <property type="match status" value="1"/>
</dbReference>
<accession>A0A9W8K084</accession>
<dbReference type="Proteomes" id="UP001148786">
    <property type="component" value="Unassembled WGS sequence"/>
</dbReference>
<dbReference type="GO" id="GO:0008270">
    <property type="term" value="F:zinc ion binding"/>
    <property type="evidence" value="ECO:0007669"/>
    <property type="project" value="InterPro"/>
</dbReference>
<evidence type="ECO:0000256" key="11">
    <source>
        <dbReference type="ARBA" id="ARBA00047984"/>
    </source>
</evidence>
<keyword evidence="7" id="KW-0347">Helicase</keyword>
<keyword evidence="8" id="KW-0067">ATP-binding</keyword>
<comment type="caution">
    <text evidence="13">The sequence shown here is derived from an EMBL/GenBank/DDBJ whole genome shotgun (WGS) entry which is preliminary data.</text>
</comment>
<name>A0A9W8K084_9AGAR</name>
<evidence type="ECO:0000256" key="5">
    <source>
        <dbReference type="ARBA" id="ARBA00022741"/>
    </source>
</evidence>
<protein>
    <recommendedName>
        <fullName evidence="3">RNA helicase</fullName>
        <ecNumber evidence="3">3.6.4.13</ecNumber>
    </recommendedName>
</protein>
<organism evidence="13 14">
    <name type="scientific">Agrocybe chaxingu</name>
    <dbReference type="NCBI Taxonomy" id="84603"/>
    <lineage>
        <taxon>Eukaryota</taxon>
        <taxon>Fungi</taxon>
        <taxon>Dikarya</taxon>
        <taxon>Basidiomycota</taxon>
        <taxon>Agaricomycotina</taxon>
        <taxon>Agaricomycetes</taxon>
        <taxon>Agaricomycetidae</taxon>
        <taxon>Agaricales</taxon>
        <taxon>Agaricineae</taxon>
        <taxon>Strophariaceae</taxon>
        <taxon>Agrocybe</taxon>
    </lineage>
</organism>
<evidence type="ECO:0000259" key="12">
    <source>
        <dbReference type="PROSITE" id="PS00028"/>
    </source>
</evidence>
<dbReference type="GO" id="GO:0016787">
    <property type="term" value="F:hydrolase activity"/>
    <property type="evidence" value="ECO:0007669"/>
    <property type="project" value="UniProtKB-KW"/>
</dbReference>
<dbReference type="InterPro" id="IPR036236">
    <property type="entry name" value="Znf_C2H2_sf"/>
</dbReference>
<sequence>MSNCPNVLTNGTCSDEACPHNHAILSCDACNFVFSTDALYQAHLTTDKHKRRVAGSSIASFCSLCRVNIPGGRKAWKQHVQGQKHRSQASILGVSPNVDPQAATTTVTSTYCELCQALVQNCHWNSHIRGMTHKTRETFTRYRSAVEEAEADKHDVFITGNFNLDILDPAVAGLGVESTVTIRTSLPHSKCALVDAKLASSQGTRLRVSGFRVTLSGTSRNVTSSRPLTLTLVFKQPFVGRYEDRVEFRFEDTQLRKRFVISRTLKAIVGNKAEHEALQPRTPYVPRSRTARKAIAEIIEGVRPPALNAIPYVGRLPKADIPTQLQGILSGSESTSRLISHVRRVFLPEALNSVNYYGRHFKYLLWIEEYKMAQDLERYDIPDATLTRHSNYFYLSVPGLAEKRPSVLVGDQILVQEQGATDGRWFEGHVHVVRQAEVGLRFHGSFGRYSEGRRFHVRFKLNRIPVRRQHQAMDTIFIEDRVLFPLGRHLSSGPVKTKADVPLRLYNKLIANNQPQLQAVISAVSLAPGSPPFVVFGPPGTGKTITVVEAILQIVVGNPQARVLACAPSNSAADLIASRLRAELNADELFRFYAPSRFKDQVPDDLRDFAHTNGDGHFTVPPMARVKRFRVIVTTHIFVDEAGQATEPEAFVSIKTMADPNTNVVLSGDPKQLGPIIRSSVARELGLELSYLERLMNSDTYDLRSGVVKLTKNFRSHPSILRFPNERFYACDLEPFANSTTINYYINSPYLPSKKFPIVFHSVSGKDDRESSSPSFFNIDEVLQVKSYVQKLKEDRRFRTADSDIGIIAPYHAQCQKLRNSLRSIADGVKVGSVEEFQGQERKVIIVSTVRSSKEFVEYDLRHTLGFVANPRRFNVAVTRAQAMLIVVGDPNVLGLDPLWRSFLNYVHSNGGWTGPEIPWDPTLPVDEAGGYDKTVREAVQLDMNEFARRMESLTMAEVEEELDANIDRPWRDVE</sequence>
<dbReference type="EC" id="3.6.4.13" evidence="3"/>
<dbReference type="EMBL" id="JANKHO010000539">
    <property type="protein sequence ID" value="KAJ3508690.1"/>
    <property type="molecule type" value="Genomic_DNA"/>
</dbReference>
<evidence type="ECO:0000256" key="3">
    <source>
        <dbReference type="ARBA" id="ARBA00012552"/>
    </source>
</evidence>
<dbReference type="FunFam" id="3.40.50.300:FF:000608">
    <property type="entry name" value="Mov10 RISC complex RNA helicase"/>
    <property type="match status" value="1"/>
</dbReference>
<feature type="domain" description="C2H2-type" evidence="12">
    <location>
        <begin position="27"/>
        <end position="49"/>
    </location>
</feature>
<evidence type="ECO:0000256" key="9">
    <source>
        <dbReference type="ARBA" id="ARBA00022884"/>
    </source>
</evidence>
<comment type="subcellular location">
    <subcellularLocation>
        <location evidence="1">Cytoplasm</location>
        <location evidence="1">Cytoplasmic ribonucleoprotein granule</location>
    </subcellularLocation>
</comment>
<dbReference type="PANTHER" id="PTHR45418:SF1">
    <property type="entry name" value="CANCER_TESTIS ANTIGEN 55"/>
    <property type="match status" value="1"/>
</dbReference>
<dbReference type="AlphaFoldDB" id="A0A9W8K084"/>
<evidence type="ECO:0000256" key="4">
    <source>
        <dbReference type="ARBA" id="ARBA00022490"/>
    </source>
</evidence>
<dbReference type="PROSITE" id="PS00028">
    <property type="entry name" value="ZINC_FINGER_C2H2_1"/>
    <property type="match status" value="1"/>
</dbReference>
<dbReference type="SMART" id="SM00451">
    <property type="entry name" value="ZnF_U1"/>
    <property type="match status" value="3"/>
</dbReference>
<dbReference type="OrthoDB" id="6513042at2759"/>
<evidence type="ECO:0000256" key="7">
    <source>
        <dbReference type="ARBA" id="ARBA00022806"/>
    </source>
</evidence>
<keyword evidence="10" id="KW-0943">RNA-mediated gene silencing</keyword>
<keyword evidence="5" id="KW-0547">Nucleotide-binding</keyword>
<dbReference type="CDD" id="cd18038">
    <property type="entry name" value="DEXXQc_Helz-like"/>
    <property type="match status" value="1"/>
</dbReference>
<dbReference type="CDD" id="cd18808">
    <property type="entry name" value="SF1_C_Upf1"/>
    <property type="match status" value="1"/>
</dbReference>
<dbReference type="InterPro" id="IPR047187">
    <property type="entry name" value="SF1_C_Upf1"/>
</dbReference>
<dbReference type="GO" id="GO:0003723">
    <property type="term" value="F:RNA binding"/>
    <property type="evidence" value="ECO:0007669"/>
    <property type="project" value="UniProtKB-KW"/>
</dbReference>